<dbReference type="Proteomes" id="UP000188533">
    <property type="component" value="Unassembled WGS sequence"/>
</dbReference>
<reference evidence="1 2" key="1">
    <citation type="submission" date="2016-08" db="EMBL/GenBank/DDBJ databases">
        <authorList>
            <consortium name="Lentinula edodes genome sequencing consortium"/>
            <person name="Sakamoto Y."/>
            <person name="Nakade K."/>
            <person name="Sato S."/>
            <person name="Yoshida Y."/>
            <person name="Miyazaki K."/>
            <person name="Natsume S."/>
            <person name="Konno N."/>
        </authorList>
    </citation>
    <scope>NUCLEOTIDE SEQUENCE [LARGE SCALE GENOMIC DNA]</scope>
    <source>
        <strain evidence="1 2">NBRC 111202</strain>
    </source>
</reference>
<dbReference type="STRING" id="5353.A0A1Q3E7S4"/>
<keyword evidence="2" id="KW-1185">Reference proteome</keyword>
<comment type="caution">
    <text evidence="1">The sequence shown here is derived from an EMBL/GenBank/DDBJ whole genome shotgun (WGS) entry which is preliminary data.</text>
</comment>
<evidence type="ECO:0000313" key="1">
    <source>
        <dbReference type="EMBL" id="GAW03283.1"/>
    </source>
</evidence>
<organism evidence="1 2">
    <name type="scientific">Lentinula edodes</name>
    <name type="common">Shiitake mushroom</name>
    <name type="synonym">Lentinus edodes</name>
    <dbReference type="NCBI Taxonomy" id="5353"/>
    <lineage>
        <taxon>Eukaryota</taxon>
        <taxon>Fungi</taxon>
        <taxon>Dikarya</taxon>
        <taxon>Basidiomycota</taxon>
        <taxon>Agaricomycotina</taxon>
        <taxon>Agaricomycetes</taxon>
        <taxon>Agaricomycetidae</taxon>
        <taxon>Agaricales</taxon>
        <taxon>Marasmiineae</taxon>
        <taxon>Omphalotaceae</taxon>
        <taxon>Lentinula</taxon>
    </lineage>
</organism>
<reference evidence="1 2" key="2">
    <citation type="submission" date="2017-02" db="EMBL/GenBank/DDBJ databases">
        <title>A genome survey and senescence transcriptome analysis in Lentinula edodes.</title>
        <authorList>
            <person name="Sakamoto Y."/>
            <person name="Nakade K."/>
            <person name="Sato S."/>
            <person name="Yoshida Y."/>
            <person name="Miyazaki K."/>
            <person name="Natsume S."/>
            <person name="Konno N."/>
        </authorList>
    </citation>
    <scope>NUCLEOTIDE SEQUENCE [LARGE SCALE GENOMIC DNA]</scope>
    <source>
        <strain evidence="1 2">NBRC 111202</strain>
    </source>
</reference>
<protein>
    <submittedName>
        <fullName evidence="1">Uncharacterized protein</fullName>
    </submittedName>
</protein>
<name>A0A1Q3E7S4_LENED</name>
<accession>A0A1Q3E7S4</accession>
<sequence length="86" mass="9738">MLSEKQISYVLDELRGYALLRDETHIGMNSQVSCFERIWESDCTLNSTTLSALNEVFKVLKTNKTFAQDTLIVVVVDPTRHQASTS</sequence>
<evidence type="ECO:0000313" key="2">
    <source>
        <dbReference type="Proteomes" id="UP000188533"/>
    </source>
</evidence>
<dbReference type="AlphaFoldDB" id="A0A1Q3E7S4"/>
<proteinExistence type="predicted"/>
<dbReference type="EMBL" id="BDGU01000140">
    <property type="protein sequence ID" value="GAW03283.1"/>
    <property type="molecule type" value="Genomic_DNA"/>
</dbReference>
<gene>
    <name evidence="1" type="ORF">LENED_004996</name>
</gene>